<name>A0ABW7IN36_9VIBR</name>
<evidence type="ECO:0000313" key="2">
    <source>
        <dbReference type="Proteomes" id="UP001607125"/>
    </source>
</evidence>
<gene>
    <name evidence="1" type="ORF">ACGRH2_21830</name>
</gene>
<reference evidence="1 2" key="1">
    <citation type="submission" date="2024-10" db="EMBL/GenBank/DDBJ databases">
        <authorList>
            <person name="Yibar A."/>
            <person name="Saticioglu I.B."/>
            <person name="Duman M."/>
            <person name="Ajmi N."/>
            <person name="Gurler F."/>
            <person name="Ay H."/>
            <person name="Onuk E."/>
            <person name="Guler S."/>
            <person name="Romalde J.L."/>
        </authorList>
    </citation>
    <scope>NUCLEOTIDE SEQUENCE [LARGE SCALE GENOMIC DNA]</scope>
    <source>
        <strain evidence="1 2">1-TCBS-B</strain>
    </source>
</reference>
<sequence length="57" mass="6357">MKLSKTDQNERMVIMKEAKAGTKSVCEDIYFSRKQAAALNVLRVLKRSGSPELGLES</sequence>
<evidence type="ECO:0000313" key="1">
    <source>
        <dbReference type="EMBL" id="MFH0263036.1"/>
    </source>
</evidence>
<keyword evidence="2" id="KW-1185">Reference proteome</keyword>
<organism evidence="1 2">
    <name type="scientific">Vibrio barjaei</name>
    <dbReference type="NCBI Taxonomy" id="1676683"/>
    <lineage>
        <taxon>Bacteria</taxon>
        <taxon>Pseudomonadati</taxon>
        <taxon>Pseudomonadota</taxon>
        <taxon>Gammaproteobacteria</taxon>
        <taxon>Vibrionales</taxon>
        <taxon>Vibrionaceae</taxon>
        <taxon>Vibrio</taxon>
    </lineage>
</organism>
<proteinExistence type="predicted"/>
<dbReference type="RefSeq" id="WP_167360955.1">
    <property type="nucleotide sequence ID" value="NZ_JAPQMW010000033.1"/>
</dbReference>
<comment type="caution">
    <text evidence="1">The sequence shown here is derived from an EMBL/GenBank/DDBJ whole genome shotgun (WGS) entry which is preliminary data.</text>
</comment>
<accession>A0ABW7IN36</accession>
<dbReference type="Proteomes" id="UP001607125">
    <property type="component" value="Unassembled WGS sequence"/>
</dbReference>
<protein>
    <submittedName>
        <fullName evidence="1">Uncharacterized protein</fullName>
    </submittedName>
</protein>
<dbReference type="EMBL" id="JBIHSF010000011">
    <property type="protein sequence ID" value="MFH0263036.1"/>
    <property type="molecule type" value="Genomic_DNA"/>
</dbReference>